<protein>
    <submittedName>
        <fullName evidence="2">N-acetyltransferase domain-containing protein</fullName>
    </submittedName>
</protein>
<dbReference type="AlphaFoldDB" id="A0A0N5C1G7"/>
<dbReference type="Proteomes" id="UP000046392">
    <property type="component" value="Unplaced"/>
</dbReference>
<dbReference type="InterPro" id="IPR016181">
    <property type="entry name" value="Acyl_CoA_acyltransferase"/>
</dbReference>
<dbReference type="GO" id="GO:0008080">
    <property type="term" value="F:N-acetyltransferase activity"/>
    <property type="evidence" value="ECO:0007669"/>
    <property type="project" value="TreeGrafter"/>
</dbReference>
<proteinExistence type="predicted"/>
<dbReference type="WBParaSite" id="SPAL_0001184200.1">
    <property type="protein sequence ID" value="SPAL_0001184200.1"/>
    <property type="gene ID" value="SPAL_0001184200"/>
</dbReference>
<dbReference type="Gene3D" id="3.40.630.30">
    <property type="match status" value="1"/>
</dbReference>
<dbReference type="STRING" id="174720.A0A0N5C1G7"/>
<organism evidence="1 2">
    <name type="scientific">Strongyloides papillosus</name>
    <name type="common">Intestinal threadworm</name>
    <dbReference type="NCBI Taxonomy" id="174720"/>
    <lineage>
        <taxon>Eukaryota</taxon>
        <taxon>Metazoa</taxon>
        <taxon>Ecdysozoa</taxon>
        <taxon>Nematoda</taxon>
        <taxon>Chromadorea</taxon>
        <taxon>Rhabditida</taxon>
        <taxon>Tylenchina</taxon>
        <taxon>Panagrolaimomorpha</taxon>
        <taxon>Strongyloidoidea</taxon>
        <taxon>Strongyloididae</taxon>
        <taxon>Strongyloides</taxon>
    </lineage>
</organism>
<evidence type="ECO:0000313" key="2">
    <source>
        <dbReference type="WBParaSite" id="SPAL_0001184200.1"/>
    </source>
</evidence>
<name>A0A0N5C1G7_STREA</name>
<dbReference type="PANTHER" id="PTHR20905:SF30">
    <property type="entry name" value="N-ACETYLTRANSFERASE DOMAIN-CONTAINING PROTEIN"/>
    <property type="match status" value="1"/>
</dbReference>
<dbReference type="SUPFAM" id="SSF55729">
    <property type="entry name" value="Acyl-CoA N-acyltransferases (Nat)"/>
    <property type="match status" value="1"/>
</dbReference>
<dbReference type="PANTHER" id="PTHR20905">
    <property type="entry name" value="N-ACETYLTRANSFERASE-RELATED"/>
    <property type="match status" value="1"/>
</dbReference>
<evidence type="ECO:0000313" key="1">
    <source>
        <dbReference type="Proteomes" id="UP000046392"/>
    </source>
</evidence>
<accession>A0A0N5C1G7</accession>
<keyword evidence="1" id="KW-1185">Reference proteome</keyword>
<reference evidence="2" key="1">
    <citation type="submission" date="2017-02" db="UniProtKB">
        <authorList>
            <consortium name="WormBaseParasite"/>
        </authorList>
    </citation>
    <scope>IDENTIFICATION</scope>
</reference>
<sequence>MKIAYRKPSAEDLDNINYFITNIFAEVEPVSKSLGLCKECFGGWANSPEISIPKESLDSGLSLLVEDEGKVIGARLVSICRRVTNVDEDNVIDFKGCDKCLDKEDKFNRFLKMFSKVRNSVWKLVPPDVNVLAHREMSGIKTEYQRKGIGRQLAEKDFSDDFLKTLGIDGIISETSSIANQHLLKTLGFKPLNEEKYSDYDIHPVDGSTSLILNFKKI</sequence>